<gene>
    <name evidence="1" type="ORF">GCM10022223_30520</name>
</gene>
<accession>A0ABP6ZP14</accession>
<dbReference type="Gene3D" id="3.30.300.20">
    <property type="match status" value="1"/>
</dbReference>
<dbReference type="InterPro" id="IPR003718">
    <property type="entry name" value="OsmC/Ohr_fam"/>
</dbReference>
<dbReference type="PANTHER" id="PTHR34352:SF1">
    <property type="entry name" value="PROTEIN YHFA"/>
    <property type="match status" value="1"/>
</dbReference>
<proteinExistence type="predicted"/>
<dbReference type="Pfam" id="PF02566">
    <property type="entry name" value="OsmC"/>
    <property type="match status" value="1"/>
</dbReference>
<dbReference type="PANTHER" id="PTHR34352">
    <property type="entry name" value="PROTEIN YHFA"/>
    <property type="match status" value="1"/>
</dbReference>
<dbReference type="RefSeq" id="WP_231482088.1">
    <property type="nucleotide sequence ID" value="NZ_BAAAZO010000004.1"/>
</dbReference>
<dbReference type="SUPFAM" id="SSF82784">
    <property type="entry name" value="OsmC-like"/>
    <property type="match status" value="1"/>
</dbReference>
<dbReference type="Proteomes" id="UP001501074">
    <property type="component" value="Unassembled WGS sequence"/>
</dbReference>
<dbReference type="InterPro" id="IPR015946">
    <property type="entry name" value="KH_dom-like_a/b"/>
</dbReference>
<evidence type="ECO:0000313" key="2">
    <source>
        <dbReference type="Proteomes" id="UP001501074"/>
    </source>
</evidence>
<comment type="caution">
    <text evidence="1">The sequence shown here is derived from an EMBL/GenBank/DDBJ whole genome shotgun (WGS) entry which is preliminary data.</text>
</comment>
<evidence type="ECO:0000313" key="1">
    <source>
        <dbReference type="EMBL" id="GAA3612323.1"/>
    </source>
</evidence>
<dbReference type="InterPro" id="IPR036102">
    <property type="entry name" value="OsmC/Ohrsf"/>
</dbReference>
<reference evidence="2" key="1">
    <citation type="journal article" date="2019" name="Int. J. Syst. Evol. Microbiol.">
        <title>The Global Catalogue of Microorganisms (GCM) 10K type strain sequencing project: providing services to taxonomists for standard genome sequencing and annotation.</title>
        <authorList>
            <consortium name="The Broad Institute Genomics Platform"/>
            <consortium name="The Broad Institute Genome Sequencing Center for Infectious Disease"/>
            <person name="Wu L."/>
            <person name="Ma J."/>
        </authorList>
    </citation>
    <scope>NUCLEOTIDE SEQUENCE [LARGE SCALE GENOMIC DNA]</scope>
    <source>
        <strain evidence="2">JCM 16902</strain>
    </source>
</reference>
<protein>
    <submittedName>
        <fullName evidence="1">OsmC family protein</fullName>
    </submittedName>
</protein>
<name>A0ABP6ZP14_9ACTN</name>
<keyword evidence="2" id="KW-1185">Reference proteome</keyword>
<dbReference type="EMBL" id="BAAAZO010000004">
    <property type="protein sequence ID" value="GAA3612323.1"/>
    <property type="molecule type" value="Genomic_DNA"/>
</dbReference>
<organism evidence="1 2">
    <name type="scientific">Kineosporia mesophila</name>
    <dbReference type="NCBI Taxonomy" id="566012"/>
    <lineage>
        <taxon>Bacteria</taxon>
        <taxon>Bacillati</taxon>
        <taxon>Actinomycetota</taxon>
        <taxon>Actinomycetes</taxon>
        <taxon>Kineosporiales</taxon>
        <taxon>Kineosporiaceae</taxon>
        <taxon>Kineosporia</taxon>
    </lineage>
</organism>
<sequence>MTDDNRSVSIERLEEGVYLATNKRGDTLRFGSKAEDAFSPVELLLAAIAGCSAVDVDVVTGRRSPAGHFSARVDAVAVRENGENTLKDITLTFDVRFPEGEAGDAARTLLPRAIKASHDHTCTVSRTIEAGTPVAVRTAE</sequence>